<evidence type="ECO:0000256" key="1">
    <source>
        <dbReference type="SAM" id="Coils"/>
    </source>
</evidence>
<accession>A0A918AFY9</accession>
<dbReference type="RefSeq" id="WP_189144994.1">
    <property type="nucleotide sequence ID" value="NZ_BMNK01000030.1"/>
</dbReference>
<keyword evidence="1" id="KW-0175">Coiled coil</keyword>
<dbReference type="EMBL" id="BMNK01000030">
    <property type="protein sequence ID" value="GGP18451.1"/>
    <property type="molecule type" value="Genomic_DNA"/>
</dbReference>
<reference evidence="3" key="2">
    <citation type="submission" date="2020-09" db="EMBL/GenBank/DDBJ databases">
        <authorList>
            <person name="Sun Q."/>
            <person name="Zhou Y."/>
        </authorList>
    </citation>
    <scope>NUCLEOTIDE SEQUENCE</scope>
    <source>
        <strain evidence="3">CGMCC 4.7430</strain>
    </source>
</reference>
<feature type="coiled-coil region" evidence="1">
    <location>
        <begin position="1"/>
        <end position="28"/>
    </location>
</feature>
<organism evidence="3 4">
    <name type="scientific">Nonomuraea glycinis</name>
    <dbReference type="NCBI Taxonomy" id="2047744"/>
    <lineage>
        <taxon>Bacteria</taxon>
        <taxon>Bacillati</taxon>
        <taxon>Actinomycetota</taxon>
        <taxon>Actinomycetes</taxon>
        <taxon>Streptosporangiales</taxon>
        <taxon>Streptosporangiaceae</taxon>
        <taxon>Nonomuraea</taxon>
    </lineage>
</organism>
<feature type="region of interest" description="Disordered" evidence="2">
    <location>
        <begin position="69"/>
        <end position="100"/>
    </location>
</feature>
<evidence type="ECO:0000313" key="4">
    <source>
        <dbReference type="Proteomes" id="UP000660745"/>
    </source>
</evidence>
<name>A0A918AFY9_9ACTN</name>
<sequence length="100" mass="11124">MMATQEQIEAARRMIEQLRDQHANDVRKLVGLLESGAMKGRAADRLIEDCKAWDLAYRSVFQRALALVDSTSASPEPAKPMDSLGQWPGRSPIFPPGESR</sequence>
<evidence type="ECO:0000256" key="2">
    <source>
        <dbReference type="SAM" id="MobiDB-lite"/>
    </source>
</evidence>
<dbReference type="AlphaFoldDB" id="A0A918AFY9"/>
<gene>
    <name evidence="3" type="ORF">GCM10012278_90690</name>
</gene>
<dbReference type="Proteomes" id="UP000660745">
    <property type="component" value="Unassembled WGS sequence"/>
</dbReference>
<reference evidence="3" key="1">
    <citation type="journal article" date="2014" name="Int. J. Syst. Evol. Microbiol.">
        <title>Complete genome sequence of Corynebacterium casei LMG S-19264T (=DSM 44701T), isolated from a smear-ripened cheese.</title>
        <authorList>
            <consortium name="US DOE Joint Genome Institute (JGI-PGF)"/>
            <person name="Walter F."/>
            <person name="Albersmeier A."/>
            <person name="Kalinowski J."/>
            <person name="Ruckert C."/>
        </authorList>
    </citation>
    <scope>NUCLEOTIDE SEQUENCE</scope>
    <source>
        <strain evidence="3">CGMCC 4.7430</strain>
    </source>
</reference>
<protein>
    <submittedName>
        <fullName evidence="3">Uncharacterized protein</fullName>
    </submittedName>
</protein>
<keyword evidence="4" id="KW-1185">Reference proteome</keyword>
<evidence type="ECO:0000313" key="3">
    <source>
        <dbReference type="EMBL" id="GGP18451.1"/>
    </source>
</evidence>
<proteinExistence type="predicted"/>
<comment type="caution">
    <text evidence="3">The sequence shown here is derived from an EMBL/GenBank/DDBJ whole genome shotgun (WGS) entry which is preliminary data.</text>
</comment>